<dbReference type="AlphaFoldDB" id="A0A1H4RF72"/>
<keyword evidence="4" id="KW-1185">Reference proteome</keyword>
<dbReference type="PROSITE" id="PS51257">
    <property type="entry name" value="PROKAR_LIPOPROTEIN"/>
    <property type="match status" value="1"/>
</dbReference>
<sequence>MTPIPRTGRTLLLASLLTASLLATACAASDAPAPASSVPIPQNDGIDGGGAAEVASPARALIAADEHGRLLLLDLDTEQRSELATDETATEDADAAAVPGSGRFAHLVRVEGDRTVVDVLDSGRWTVPHGDHSHSFLGEPGLLGTVEGTGEADIRVGDTATAIRFGREVVLLYHERLAKIDDAPRLDLAIDPAGPVIPFAGHLLAATGETVDVLAGTGTATGVAAPCSNASDVDLTRVGAVFACDAGAVLVTREVGGALAAEAIPYPADAPAAPDLAGRADRPDLAGVAGSAGAWLLDVRARSWTLLATDTPLIRAAAIGDDESRTVVIGADGTVRVLAADGAELARTAPLLQASVSDPILRDQVQLIVDARHAYVSDPATGAVHEIDHGDGTVARTFDDLDAQYIQPVG</sequence>
<organism evidence="3 4">
    <name type="scientific">Microbacterium hydrocarbonoxydans</name>
    <dbReference type="NCBI Taxonomy" id="273678"/>
    <lineage>
        <taxon>Bacteria</taxon>
        <taxon>Bacillati</taxon>
        <taxon>Actinomycetota</taxon>
        <taxon>Actinomycetes</taxon>
        <taxon>Micrococcales</taxon>
        <taxon>Microbacteriaceae</taxon>
        <taxon>Microbacterium</taxon>
    </lineage>
</organism>
<evidence type="ECO:0000313" key="4">
    <source>
        <dbReference type="Proteomes" id="UP000183750"/>
    </source>
</evidence>
<protein>
    <recommendedName>
        <fullName evidence="5">ABC transporter</fullName>
    </recommendedName>
</protein>
<dbReference type="RefSeq" id="WP_060928031.1">
    <property type="nucleotide sequence ID" value="NZ_FNSQ01000005.1"/>
</dbReference>
<evidence type="ECO:0000256" key="2">
    <source>
        <dbReference type="SAM" id="SignalP"/>
    </source>
</evidence>
<dbReference type="Proteomes" id="UP000183750">
    <property type="component" value="Unassembled WGS sequence"/>
</dbReference>
<dbReference type="EMBL" id="FNSQ01000005">
    <property type="protein sequence ID" value="SEC30489.1"/>
    <property type="molecule type" value="Genomic_DNA"/>
</dbReference>
<dbReference type="OrthoDB" id="60524at2"/>
<evidence type="ECO:0008006" key="5">
    <source>
        <dbReference type="Google" id="ProtNLM"/>
    </source>
</evidence>
<evidence type="ECO:0000256" key="1">
    <source>
        <dbReference type="SAM" id="MobiDB-lite"/>
    </source>
</evidence>
<proteinExistence type="predicted"/>
<keyword evidence="2" id="KW-0732">Signal</keyword>
<name>A0A1H4RF72_9MICO</name>
<feature type="signal peptide" evidence="2">
    <location>
        <begin position="1"/>
        <end position="25"/>
    </location>
</feature>
<reference evidence="4" key="1">
    <citation type="submission" date="2016-10" db="EMBL/GenBank/DDBJ databases">
        <authorList>
            <person name="Varghese N."/>
            <person name="Submissions S."/>
        </authorList>
    </citation>
    <scope>NUCLEOTIDE SEQUENCE [LARGE SCALE GENOMIC DNA]</scope>
    <source>
        <strain evidence="4">DSM 16089</strain>
    </source>
</reference>
<feature type="region of interest" description="Disordered" evidence="1">
    <location>
        <begin position="32"/>
        <end position="51"/>
    </location>
</feature>
<gene>
    <name evidence="3" type="ORF">SAMN04489807_3378</name>
</gene>
<feature type="chain" id="PRO_5038617371" description="ABC transporter" evidence="2">
    <location>
        <begin position="26"/>
        <end position="410"/>
    </location>
</feature>
<accession>A0A1H4RF72</accession>
<evidence type="ECO:0000313" key="3">
    <source>
        <dbReference type="EMBL" id="SEC30489.1"/>
    </source>
</evidence>
<dbReference type="SUPFAM" id="SSF75011">
    <property type="entry name" value="3-carboxy-cis,cis-mucoante lactonizing enzyme"/>
    <property type="match status" value="1"/>
</dbReference>